<evidence type="ECO:0000313" key="7">
    <source>
        <dbReference type="EMBL" id="KAG9509875.1"/>
    </source>
</evidence>
<evidence type="ECO:0000313" key="8">
    <source>
        <dbReference type="Proteomes" id="UP000825002"/>
    </source>
</evidence>
<feature type="non-terminal residue" evidence="7">
    <location>
        <position position="587"/>
    </location>
</feature>
<evidence type="ECO:0000259" key="6">
    <source>
        <dbReference type="SMART" id="SM01274"/>
    </source>
</evidence>
<dbReference type="Gene3D" id="3.40.50.10380">
    <property type="entry name" value="Malic enzyme, N-terminal domain"/>
    <property type="match status" value="1"/>
</dbReference>
<feature type="domain" description="Malic enzyme NAD-binding" evidence="5">
    <location>
        <begin position="289"/>
        <end position="542"/>
    </location>
</feature>
<accession>A0ABQ7S8V2</accession>
<dbReference type="InterPro" id="IPR037062">
    <property type="entry name" value="Malic_N_dom_sf"/>
</dbReference>
<comment type="similarity">
    <text evidence="2 4">Belongs to the malic enzymes family.</text>
</comment>
<dbReference type="Proteomes" id="UP000825002">
    <property type="component" value="Unassembled WGS sequence"/>
</dbReference>
<dbReference type="InterPro" id="IPR015884">
    <property type="entry name" value="Malic_enzyme_CS"/>
</dbReference>
<proteinExistence type="inferred from homology"/>
<organism evidence="7 8">
    <name type="scientific">Fragariocoptes setiger</name>
    <dbReference type="NCBI Taxonomy" id="1670756"/>
    <lineage>
        <taxon>Eukaryota</taxon>
        <taxon>Metazoa</taxon>
        <taxon>Ecdysozoa</taxon>
        <taxon>Arthropoda</taxon>
        <taxon>Chelicerata</taxon>
        <taxon>Arachnida</taxon>
        <taxon>Acari</taxon>
        <taxon>Acariformes</taxon>
        <taxon>Trombidiformes</taxon>
        <taxon>Prostigmata</taxon>
        <taxon>Eupodina</taxon>
        <taxon>Eriophyoidea</taxon>
        <taxon>Phytoptidae</taxon>
        <taxon>Fragariocoptes</taxon>
    </lineage>
</organism>
<comment type="caution">
    <text evidence="7">The sequence shown here is derived from an EMBL/GenBank/DDBJ whole genome shotgun (WGS) entry which is preliminary data.</text>
</comment>
<dbReference type="PIRSF" id="PIRSF000106">
    <property type="entry name" value="ME"/>
    <property type="match status" value="1"/>
</dbReference>
<evidence type="ECO:0000256" key="2">
    <source>
        <dbReference type="ARBA" id="ARBA00008785"/>
    </source>
</evidence>
<dbReference type="NCBIfam" id="NF010052">
    <property type="entry name" value="PRK13529.1"/>
    <property type="match status" value="1"/>
</dbReference>
<keyword evidence="3 4" id="KW-0479">Metal-binding</keyword>
<evidence type="ECO:0000256" key="3">
    <source>
        <dbReference type="ARBA" id="ARBA00022723"/>
    </source>
</evidence>
<comment type="cofactor">
    <cofactor evidence="1">
        <name>Mn(2+)</name>
        <dbReference type="ChEBI" id="CHEBI:29035"/>
    </cofactor>
</comment>
<gene>
    <name evidence="7" type="primary">ME1</name>
    <name evidence="7" type="ORF">GZH46_01594</name>
</gene>
<dbReference type="InterPro" id="IPR046346">
    <property type="entry name" value="Aminoacid_DH-like_N_sf"/>
</dbReference>
<dbReference type="CDD" id="cd05312">
    <property type="entry name" value="NAD_bind_1_malic_enz"/>
    <property type="match status" value="1"/>
</dbReference>
<dbReference type="SUPFAM" id="SSF51735">
    <property type="entry name" value="NAD(P)-binding Rossmann-fold domains"/>
    <property type="match status" value="1"/>
</dbReference>
<dbReference type="PROSITE" id="PS00331">
    <property type="entry name" value="MALIC_ENZYMES"/>
    <property type="match status" value="1"/>
</dbReference>
<dbReference type="PANTHER" id="PTHR23406">
    <property type="entry name" value="MALIC ENZYME-RELATED"/>
    <property type="match status" value="1"/>
</dbReference>
<keyword evidence="8" id="KW-1185">Reference proteome</keyword>
<dbReference type="Pfam" id="PF03949">
    <property type="entry name" value="Malic_M"/>
    <property type="match status" value="1"/>
</dbReference>
<evidence type="ECO:0000256" key="4">
    <source>
        <dbReference type="RuleBase" id="RU003426"/>
    </source>
</evidence>
<dbReference type="Gene3D" id="3.40.50.720">
    <property type="entry name" value="NAD(P)-binding Rossmann-like Domain"/>
    <property type="match status" value="1"/>
</dbReference>
<dbReference type="Pfam" id="PF00390">
    <property type="entry name" value="malic"/>
    <property type="match status" value="1"/>
</dbReference>
<protein>
    <recommendedName>
        <fullName evidence="4">Malic enzyme</fullName>
    </recommendedName>
</protein>
<dbReference type="InterPro" id="IPR001891">
    <property type="entry name" value="Malic_OxRdtase"/>
</dbReference>
<dbReference type="InterPro" id="IPR012302">
    <property type="entry name" value="Malic_NAD-bd"/>
</dbReference>
<dbReference type="SMART" id="SM01274">
    <property type="entry name" value="malic"/>
    <property type="match status" value="1"/>
</dbReference>
<sequence length="587" mass="65487">MGRRNRYTNLLTNSLKQKLSYFWRGTHNHAGLFGAQLLKDNAATKGLAFDEEERIRLRVLGLLPPAHRSQDVQVQAAMNFISNIGDELTKYIYLRNVKDYNERMFYKTLAENVETLMPIVYTPVVGLACQKYSHIYLRPRGLYVTIHDLGRVEQVIANWPESSVHAIVVTDGERILGLGDLGAGGMGISIGKLSLYTALAGVPPHTVLPVCIDVGTNNQSLLDDPFYIGLRQLRERGNKYYQLLDEFMTAVVNRFGQSCLIQFEDFANATAFHLLEKYRGKYCTFNDDIQGTASVCVSGLISAAHHINSEIRDHKFLFFGSGEANLGTARLLVEALIDQGLTRQEATQRIWMMDVDGLIVDCREDCKKNAHKAKFAHDVEWLRDFHQIIDYVSPSVLIGASAASGAFNESVLRKMATLNKNPIIFALSNPTSKAECTAEEAYRYTDGRCVFASGSPFDPVVYNNKTYVVGQGNNAYIFPGIALAVMASQASAIPEKCFLVAAKALSDQVTEADARVGLVYPQISKIREVTLSVAAKVMEYFYEEQLAGYLFEPKDKLSFLRDIQYNYDYDKPKHAVDCVSESTGSTN</sequence>
<dbReference type="InterPro" id="IPR012301">
    <property type="entry name" value="Malic_N_dom"/>
</dbReference>
<dbReference type="SMART" id="SM00919">
    <property type="entry name" value="Malic_M"/>
    <property type="match status" value="1"/>
</dbReference>
<name>A0ABQ7S8V2_9ACAR</name>
<dbReference type="PANTHER" id="PTHR23406:SF90">
    <property type="entry name" value="MALIC ENZYME-RELATED"/>
    <property type="match status" value="1"/>
</dbReference>
<dbReference type="InterPro" id="IPR036291">
    <property type="entry name" value="NAD(P)-bd_dom_sf"/>
</dbReference>
<evidence type="ECO:0000256" key="1">
    <source>
        <dbReference type="ARBA" id="ARBA00001936"/>
    </source>
</evidence>
<feature type="domain" description="Malic enzyme N-terminal" evidence="6">
    <location>
        <begin position="98"/>
        <end position="279"/>
    </location>
</feature>
<dbReference type="PRINTS" id="PR00072">
    <property type="entry name" value="MALOXRDTASE"/>
</dbReference>
<evidence type="ECO:0000259" key="5">
    <source>
        <dbReference type="SMART" id="SM00919"/>
    </source>
</evidence>
<dbReference type="EMBL" id="JAIFTH010000302">
    <property type="protein sequence ID" value="KAG9509875.1"/>
    <property type="molecule type" value="Genomic_DNA"/>
</dbReference>
<keyword evidence="4" id="KW-0560">Oxidoreductase</keyword>
<dbReference type="SUPFAM" id="SSF53223">
    <property type="entry name" value="Aminoacid dehydrogenase-like, N-terminal domain"/>
    <property type="match status" value="1"/>
</dbReference>
<reference evidence="7 8" key="1">
    <citation type="submission" date="2020-10" db="EMBL/GenBank/DDBJ databases">
        <authorList>
            <person name="Klimov P.B."/>
            <person name="Dyachkov S.M."/>
            <person name="Chetverikov P.E."/>
        </authorList>
    </citation>
    <scope>NUCLEOTIDE SEQUENCE [LARGE SCALE GENOMIC DNA]</scope>
    <source>
        <strain evidence="7">BMOC 18-1129-001#AD2665</strain>
        <tissue evidence="7">Entire mites</tissue>
    </source>
</reference>